<dbReference type="EMBL" id="JAAARO010000015">
    <property type="protein sequence ID" value="KAF5734991.1"/>
    <property type="molecule type" value="Genomic_DNA"/>
</dbReference>
<reference evidence="2 3" key="1">
    <citation type="journal article" date="2020" name="Nat. Commun.">
        <title>Genome of Tripterygium wilfordii and identification of cytochrome P450 involved in triptolide biosynthesis.</title>
        <authorList>
            <person name="Tu L."/>
            <person name="Su P."/>
            <person name="Zhang Z."/>
            <person name="Gao L."/>
            <person name="Wang J."/>
            <person name="Hu T."/>
            <person name="Zhou J."/>
            <person name="Zhang Y."/>
            <person name="Zhao Y."/>
            <person name="Liu Y."/>
            <person name="Song Y."/>
            <person name="Tong Y."/>
            <person name="Lu Y."/>
            <person name="Yang J."/>
            <person name="Xu C."/>
            <person name="Jia M."/>
            <person name="Peters R.J."/>
            <person name="Huang L."/>
            <person name="Gao W."/>
        </authorList>
    </citation>
    <scope>NUCLEOTIDE SEQUENCE [LARGE SCALE GENOMIC DNA]</scope>
    <source>
        <strain evidence="3">cv. XIE 37</strain>
        <tissue evidence="2">Leaf</tissue>
    </source>
</reference>
<evidence type="ECO:0000256" key="1">
    <source>
        <dbReference type="SAM" id="MobiDB-lite"/>
    </source>
</evidence>
<evidence type="ECO:0000313" key="3">
    <source>
        <dbReference type="Proteomes" id="UP000593562"/>
    </source>
</evidence>
<keyword evidence="3" id="KW-1185">Reference proteome</keyword>
<feature type="region of interest" description="Disordered" evidence="1">
    <location>
        <begin position="169"/>
        <end position="208"/>
    </location>
</feature>
<accession>A0A7J7CLV1</accession>
<sequence>MEVDLVTSGLLEEETFGLDDNNDHKDFEGGRYGLCMDIIIDRGVLDCCQNWQLSAWTKVSMQPAEEVMSKVKVVFSTLNSKSNDVSDSEDRLMLENDIPNYSPCCLENHNGTGIGSSPMEAGTKSSVLSESLPKEESGEQPDAECEELYGPDKEPLVNRFPELVEFPAENSIPQDDENHQLNQSGRASRSESEGFRENNVVASAGDDNLIQVRNFRARGRRRYSILTLTS</sequence>
<comment type="caution">
    <text evidence="2">The sequence shown here is derived from an EMBL/GenBank/DDBJ whole genome shotgun (WGS) entry which is preliminary data.</text>
</comment>
<organism evidence="2 3">
    <name type="scientific">Tripterygium wilfordii</name>
    <name type="common">Thunder God vine</name>
    <dbReference type="NCBI Taxonomy" id="458696"/>
    <lineage>
        <taxon>Eukaryota</taxon>
        <taxon>Viridiplantae</taxon>
        <taxon>Streptophyta</taxon>
        <taxon>Embryophyta</taxon>
        <taxon>Tracheophyta</taxon>
        <taxon>Spermatophyta</taxon>
        <taxon>Magnoliopsida</taxon>
        <taxon>eudicotyledons</taxon>
        <taxon>Gunneridae</taxon>
        <taxon>Pentapetalae</taxon>
        <taxon>rosids</taxon>
        <taxon>fabids</taxon>
        <taxon>Celastrales</taxon>
        <taxon>Celastraceae</taxon>
        <taxon>Tripterygium</taxon>
    </lineage>
</organism>
<feature type="region of interest" description="Disordered" evidence="1">
    <location>
        <begin position="110"/>
        <end position="152"/>
    </location>
</feature>
<feature type="compositionally biased region" description="Acidic residues" evidence="1">
    <location>
        <begin position="138"/>
        <end position="149"/>
    </location>
</feature>
<proteinExistence type="predicted"/>
<dbReference type="Proteomes" id="UP000593562">
    <property type="component" value="Unassembled WGS sequence"/>
</dbReference>
<dbReference type="InParanoid" id="A0A7J7CLV1"/>
<protein>
    <submittedName>
        <fullName evidence="2">Uncharacterized protein</fullName>
    </submittedName>
</protein>
<name>A0A7J7CLV1_TRIWF</name>
<evidence type="ECO:0000313" key="2">
    <source>
        <dbReference type="EMBL" id="KAF5734991.1"/>
    </source>
</evidence>
<dbReference type="AlphaFoldDB" id="A0A7J7CLV1"/>
<gene>
    <name evidence="2" type="ORF">HS088_TW15G00490</name>
</gene>